<organism evidence="1 2">
    <name type="scientific">Cirrhinus mrigala</name>
    <name type="common">Mrigala</name>
    <dbReference type="NCBI Taxonomy" id="683832"/>
    <lineage>
        <taxon>Eukaryota</taxon>
        <taxon>Metazoa</taxon>
        <taxon>Chordata</taxon>
        <taxon>Craniata</taxon>
        <taxon>Vertebrata</taxon>
        <taxon>Euteleostomi</taxon>
        <taxon>Actinopterygii</taxon>
        <taxon>Neopterygii</taxon>
        <taxon>Teleostei</taxon>
        <taxon>Ostariophysi</taxon>
        <taxon>Cypriniformes</taxon>
        <taxon>Cyprinidae</taxon>
        <taxon>Labeoninae</taxon>
        <taxon>Labeonini</taxon>
        <taxon>Cirrhinus</taxon>
    </lineage>
</organism>
<protein>
    <submittedName>
        <fullName evidence="1">Uncharacterized protein</fullName>
    </submittedName>
</protein>
<comment type="caution">
    <text evidence="1">The sequence shown here is derived from an EMBL/GenBank/DDBJ whole genome shotgun (WGS) entry which is preliminary data.</text>
</comment>
<evidence type="ECO:0000313" key="2">
    <source>
        <dbReference type="Proteomes" id="UP001529510"/>
    </source>
</evidence>
<name>A0ABD0NVD5_CIRMR</name>
<evidence type="ECO:0000313" key="1">
    <source>
        <dbReference type="EMBL" id="KAL0165759.1"/>
    </source>
</evidence>
<feature type="non-terminal residue" evidence="1">
    <location>
        <position position="1"/>
    </location>
</feature>
<accession>A0ABD0NVD5</accession>
<feature type="non-terminal residue" evidence="1">
    <location>
        <position position="58"/>
    </location>
</feature>
<dbReference type="AlphaFoldDB" id="A0ABD0NVD5"/>
<dbReference type="EMBL" id="JAMKFB020000019">
    <property type="protein sequence ID" value="KAL0165759.1"/>
    <property type="molecule type" value="Genomic_DNA"/>
</dbReference>
<reference evidence="1 2" key="1">
    <citation type="submission" date="2024-05" db="EMBL/GenBank/DDBJ databases">
        <title>Genome sequencing and assembly of Indian major carp, Cirrhinus mrigala (Hamilton, 1822).</title>
        <authorList>
            <person name="Mohindra V."/>
            <person name="Chowdhury L.M."/>
            <person name="Lal K."/>
            <person name="Jena J.K."/>
        </authorList>
    </citation>
    <scope>NUCLEOTIDE SEQUENCE [LARGE SCALE GENOMIC DNA]</scope>
    <source>
        <strain evidence="1">CM1030</strain>
        <tissue evidence="1">Blood</tissue>
    </source>
</reference>
<dbReference type="Proteomes" id="UP001529510">
    <property type="component" value="Unassembled WGS sequence"/>
</dbReference>
<proteinExistence type="predicted"/>
<gene>
    <name evidence="1" type="ORF">M9458_037603</name>
</gene>
<sequence length="58" mass="6209">GQQDISLRSTLRRASTMEAGNGVVTGVLLFQMITSLFPDSSDIGLMDAEVGYNQASQM</sequence>
<keyword evidence="2" id="KW-1185">Reference proteome</keyword>